<proteinExistence type="predicted"/>
<organism evidence="1 2">
    <name type="scientific">Parvularcula marina</name>
    <dbReference type="NCBI Taxonomy" id="2292771"/>
    <lineage>
        <taxon>Bacteria</taxon>
        <taxon>Pseudomonadati</taxon>
        <taxon>Pseudomonadota</taxon>
        <taxon>Alphaproteobacteria</taxon>
        <taxon>Parvularculales</taxon>
        <taxon>Parvularculaceae</taxon>
        <taxon>Parvularcula</taxon>
    </lineage>
</organism>
<dbReference type="InParanoid" id="A0A371RH88"/>
<evidence type="ECO:0000313" key="2">
    <source>
        <dbReference type="Proteomes" id="UP000264589"/>
    </source>
</evidence>
<dbReference type="EMBL" id="QUQO01000001">
    <property type="protein sequence ID" value="RFB04813.1"/>
    <property type="molecule type" value="Genomic_DNA"/>
</dbReference>
<keyword evidence="2" id="KW-1185">Reference proteome</keyword>
<dbReference type="Proteomes" id="UP000264589">
    <property type="component" value="Unassembled WGS sequence"/>
</dbReference>
<sequence length="366" mass="40355">MAGLAAVSIGVMSAQATEPDYGDAATCYPLYFAAQDNIDSLRLLGAEDWDHLGEAQFDQRAAKASEFLGFASMASAEFTSQNESQRLRLALIQTNRPTINGMMAQLAHCDRVFGMTPVITPKSDRAKEIVSRQDRMRDIPAAEIVACYRTYDGGAKTQAVKQSPVAMLWNNGATINFSLRQSQLEQRVDVQSAFANIPMSEVNADKATLWEGKLPAAVEGQDNAAQNAFWKDVAACDAKFEMGARIEPSKLANPNPSHAECSSSYAALRGIYQTNPQAAGYFQQRGIHAARFIKLLDPSKTDQEIIAALDAKAMEKLSTFQLPDGQMDYRQVARTFAEVETCDHLYGLEPTQMPEDVYRQSRMQRD</sequence>
<comment type="caution">
    <text evidence="1">The sequence shown here is derived from an EMBL/GenBank/DDBJ whole genome shotgun (WGS) entry which is preliminary data.</text>
</comment>
<gene>
    <name evidence="1" type="ORF">DX908_05680</name>
</gene>
<protein>
    <submittedName>
        <fullName evidence="1">Uncharacterized protein</fullName>
    </submittedName>
</protein>
<name>A0A371RH88_9PROT</name>
<accession>A0A371RH88</accession>
<evidence type="ECO:0000313" key="1">
    <source>
        <dbReference type="EMBL" id="RFB04813.1"/>
    </source>
</evidence>
<reference evidence="1 2" key="1">
    <citation type="submission" date="2018-08" db="EMBL/GenBank/DDBJ databases">
        <title>Parvularcula sp. SM1705, isolated from surface water of the South Sea China.</title>
        <authorList>
            <person name="Sun L."/>
        </authorList>
    </citation>
    <scope>NUCLEOTIDE SEQUENCE [LARGE SCALE GENOMIC DNA]</scope>
    <source>
        <strain evidence="1 2">SM1705</strain>
    </source>
</reference>
<dbReference type="AlphaFoldDB" id="A0A371RH88"/>